<evidence type="ECO:0000256" key="1">
    <source>
        <dbReference type="SAM" id="Phobius"/>
    </source>
</evidence>
<proteinExistence type="predicted"/>
<keyword evidence="1" id="KW-0472">Membrane</keyword>
<dbReference type="Proteomes" id="UP000031668">
    <property type="component" value="Unassembled WGS sequence"/>
</dbReference>
<dbReference type="EMBL" id="JWZT01004669">
    <property type="protein sequence ID" value="KII63453.1"/>
    <property type="molecule type" value="Genomic_DNA"/>
</dbReference>
<keyword evidence="1" id="KW-1133">Transmembrane helix</keyword>
<name>A0A0C2IDQ7_THEKT</name>
<keyword evidence="3" id="KW-1185">Reference proteome</keyword>
<evidence type="ECO:0000313" key="3">
    <source>
        <dbReference type="Proteomes" id="UP000031668"/>
    </source>
</evidence>
<gene>
    <name evidence="2" type="ORF">RF11_02262</name>
</gene>
<reference evidence="2 3" key="1">
    <citation type="journal article" date="2014" name="Genome Biol. Evol.">
        <title>The genome of the myxosporean Thelohanellus kitauei shows adaptations to nutrient acquisition within its fish host.</title>
        <authorList>
            <person name="Yang Y."/>
            <person name="Xiong J."/>
            <person name="Zhou Z."/>
            <person name="Huo F."/>
            <person name="Miao W."/>
            <person name="Ran C."/>
            <person name="Liu Y."/>
            <person name="Zhang J."/>
            <person name="Feng J."/>
            <person name="Wang M."/>
            <person name="Wang M."/>
            <person name="Wang L."/>
            <person name="Yao B."/>
        </authorList>
    </citation>
    <scope>NUCLEOTIDE SEQUENCE [LARGE SCALE GENOMIC DNA]</scope>
    <source>
        <strain evidence="2">Wuqing</strain>
    </source>
</reference>
<comment type="caution">
    <text evidence="2">The sequence shown here is derived from an EMBL/GenBank/DDBJ whole genome shotgun (WGS) entry which is preliminary data.</text>
</comment>
<keyword evidence="1" id="KW-0812">Transmembrane</keyword>
<protein>
    <submittedName>
        <fullName evidence="2">Uncharacterized protein</fullName>
    </submittedName>
</protein>
<dbReference type="AlphaFoldDB" id="A0A0C2IDQ7"/>
<organism evidence="2 3">
    <name type="scientific">Thelohanellus kitauei</name>
    <name type="common">Myxosporean</name>
    <dbReference type="NCBI Taxonomy" id="669202"/>
    <lineage>
        <taxon>Eukaryota</taxon>
        <taxon>Metazoa</taxon>
        <taxon>Cnidaria</taxon>
        <taxon>Myxozoa</taxon>
        <taxon>Myxosporea</taxon>
        <taxon>Bivalvulida</taxon>
        <taxon>Platysporina</taxon>
        <taxon>Myxobolidae</taxon>
        <taxon>Thelohanellus</taxon>
    </lineage>
</organism>
<accession>A0A0C2IDQ7</accession>
<sequence length="176" mass="20365">MQKMRFNYILIDRTNFTQMLYLTHRLFIKKPIPARTAPIFEETTKQPEAAILHEYVAVHTTWFPFLIGFLFLLISLSIGFAKNNYDLDFVSYMGYKKSDDETILVVATSGEVQQKPNQLIKRPIALNKELTLTVPHSGENIDTVFDNMEHPSRKSKAAEFKYLSSSIIIRQPHLLN</sequence>
<feature type="transmembrane region" description="Helical" evidence="1">
    <location>
        <begin position="62"/>
        <end position="81"/>
    </location>
</feature>
<evidence type="ECO:0000313" key="2">
    <source>
        <dbReference type="EMBL" id="KII63453.1"/>
    </source>
</evidence>